<gene>
    <name evidence="14" type="ORF">DFP98_12716</name>
</gene>
<proteinExistence type="predicted"/>
<dbReference type="Pfam" id="PF02518">
    <property type="entry name" value="HATPase_c"/>
    <property type="match status" value="1"/>
</dbReference>
<dbReference type="FunFam" id="1.10.287.130:FF:000001">
    <property type="entry name" value="Two-component sensor histidine kinase"/>
    <property type="match status" value="1"/>
</dbReference>
<evidence type="ECO:0000256" key="12">
    <source>
        <dbReference type="SAM" id="Phobius"/>
    </source>
</evidence>
<dbReference type="CDD" id="cd00082">
    <property type="entry name" value="HisKA"/>
    <property type="match status" value="1"/>
</dbReference>
<comment type="catalytic activity">
    <reaction evidence="1">
        <text>ATP + protein L-histidine = ADP + protein N-phospho-L-histidine.</text>
        <dbReference type="EC" id="2.7.13.3"/>
    </reaction>
</comment>
<keyword evidence="5" id="KW-0808">Transferase</keyword>
<evidence type="ECO:0000256" key="7">
    <source>
        <dbReference type="ARBA" id="ARBA00022777"/>
    </source>
</evidence>
<dbReference type="InterPro" id="IPR036097">
    <property type="entry name" value="HisK_dim/P_sf"/>
</dbReference>
<dbReference type="Proteomes" id="UP000256977">
    <property type="component" value="Unassembled WGS sequence"/>
</dbReference>
<dbReference type="GO" id="GO:0016036">
    <property type="term" value="P:cellular response to phosphate starvation"/>
    <property type="evidence" value="ECO:0007669"/>
    <property type="project" value="TreeGrafter"/>
</dbReference>
<feature type="transmembrane region" description="Helical" evidence="12">
    <location>
        <begin position="9"/>
        <end position="31"/>
    </location>
</feature>
<feature type="compositionally biased region" description="Gly residues" evidence="11">
    <location>
        <begin position="67"/>
        <end position="82"/>
    </location>
</feature>
<evidence type="ECO:0000313" key="15">
    <source>
        <dbReference type="Proteomes" id="UP000256977"/>
    </source>
</evidence>
<dbReference type="GO" id="GO:0005524">
    <property type="term" value="F:ATP binding"/>
    <property type="evidence" value="ECO:0007669"/>
    <property type="project" value="UniProtKB-KW"/>
</dbReference>
<dbReference type="GO" id="GO:0004721">
    <property type="term" value="F:phosphoprotein phosphatase activity"/>
    <property type="evidence" value="ECO:0007669"/>
    <property type="project" value="TreeGrafter"/>
</dbReference>
<evidence type="ECO:0000256" key="9">
    <source>
        <dbReference type="ARBA" id="ARBA00023012"/>
    </source>
</evidence>
<dbReference type="PRINTS" id="PR00344">
    <property type="entry name" value="BCTRLSENSOR"/>
</dbReference>
<evidence type="ECO:0000256" key="1">
    <source>
        <dbReference type="ARBA" id="ARBA00000085"/>
    </source>
</evidence>
<dbReference type="Pfam" id="PF00512">
    <property type="entry name" value="HisKA"/>
    <property type="match status" value="1"/>
</dbReference>
<evidence type="ECO:0000256" key="5">
    <source>
        <dbReference type="ARBA" id="ARBA00022679"/>
    </source>
</evidence>
<dbReference type="InterPro" id="IPR004358">
    <property type="entry name" value="Sig_transdc_His_kin-like_C"/>
</dbReference>
<evidence type="ECO:0000256" key="10">
    <source>
        <dbReference type="ARBA" id="ARBA00023136"/>
    </source>
</evidence>
<dbReference type="InterPro" id="IPR005467">
    <property type="entry name" value="His_kinase_dom"/>
</dbReference>
<keyword evidence="8" id="KW-0067">ATP-binding</keyword>
<dbReference type="InterPro" id="IPR003661">
    <property type="entry name" value="HisK_dim/P_dom"/>
</dbReference>
<dbReference type="RefSeq" id="WP_116063829.1">
    <property type="nucleotide sequence ID" value="NZ_QRDZ01000027.1"/>
</dbReference>
<feature type="transmembrane region" description="Helical" evidence="12">
    <location>
        <begin position="171"/>
        <end position="194"/>
    </location>
</feature>
<dbReference type="SUPFAM" id="SSF55874">
    <property type="entry name" value="ATPase domain of HSP90 chaperone/DNA topoisomerase II/histidine kinase"/>
    <property type="match status" value="1"/>
</dbReference>
<evidence type="ECO:0000256" key="4">
    <source>
        <dbReference type="ARBA" id="ARBA00022553"/>
    </source>
</evidence>
<dbReference type="GO" id="GO:0005886">
    <property type="term" value="C:plasma membrane"/>
    <property type="evidence" value="ECO:0007669"/>
    <property type="project" value="UniProtKB-SubCell"/>
</dbReference>
<reference evidence="14 15" key="1">
    <citation type="submission" date="2018-07" db="EMBL/GenBank/DDBJ databases">
        <title>Genomic Encyclopedia of Type Strains, Phase III (KMG-III): the genomes of soil and plant-associated and newly described type strains.</title>
        <authorList>
            <person name="Whitman W."/>
        </authorList>
    </citation>
    <scope>NUCLEOTIDE SEQUENCE [LARGE SCALE GENOMIC DNA]</scope>
    <source>
        <strain evidence="14 15">CECT 7287</strain>
    </source>
</reference>
<keyword evidence="9" id="KW-0902">Two-component regulatory system</keyword>
<dbReference type="EMBL" id="QRDZ01000027">
    <property type="protein sequence ID" value="RED62914.1"/>
    <property type="molecule type" value="Genomic_DNA"/>
</dbReference>
<dbReference type="FunFam" id="3.30.565.10:FF:000006">
    <property type="entry name" value="Sensor histidine kinase WalK"/>
    <property type="match status" value="1"/>
</dbReference>
<evidence type="ECO:0000256" key="2">
    <source>
        <dbReference type="ARBA" id="ARBA00004651"/>
    </source>
</evidence>
<keyword evidence="12" id="KW-0812">Transmembrane</keyword>
<comment type="subcellular location">
    <subcellularLocation>
        <location evidence="2">Cell membrane</location>
        <topology evidence="2">Multi-pass membrane protein</topology>
    </subcellularLocation>
</comment>
<keyword evidence="7" id="KW-0418">Kinase</keyword>
<dbReference type="Gene3D" id="3.30.565.10">
    <property type="entry name" value="Histidine kinase-like ATPase, C-terminal domain"/>
    <property type="match status" value="1"/>
</dbReference>
<accession>A0A3D9IMB1</accession>
<dbReference type="SMART" id="SM00388">
    <property type="entry name" value="HisKA"/>
    <property type="match status" value="1"/>
</dbReference>
<dbReference type="AlphaFoldDB" id="A0A3D9IMB1"/>
<evidence type="ECO:0000256" key="3">
    <source>
        <dbReference type="ARBA" id="ARBA00012438"/>
    </source>
</evidence>
<organism evidence="14 15">
    <name type="scientific">Cohnella phaseoli</name>
    <dbReference type="NCBI Taxonomy" id="456490"/>
    <lineage>
        <taxon>Bacteria</taxon>
        <taxon>Bacillati</taxon>
        <taxon>Bacillota</taxon>
        <taxon>Bacilli</taxon>
        <taxon>Bacillales</taxon>
        <taxon>Paenibacillaceae</taxon>
        <taxon>Cohnella</taxon>
    </lineage>
</organism>
<dbReference type="SUPFAM" id="SSF47384">
    <property type="entry name" value="Homodimeric domain of signal transducing histidine kinase"/>
    <property type="match status" value="1"/>
</dbReference>
<evidence type="ECO:0000256" key="6">
    <source>
        <dbReference type="ARBA" id="ARBA00022741"/>
    </source>
</evidence>
<evidence type="ECO:0000259" key="13">
    <source>
        <dbReference type="PROSITE" id="PS50109"/>
    </source>
</evidence>
<evidence type="ECO:0000256" key="8">
    <source>
        <dbReference type="ARBA" id="ARBA00022840"/>
    </source>
</evidence>
<keyword evidence="12" id="KW-1133">Transmembrane helix</keyword>
<comment type="caution">
    <text evidence="14">The sequence shown here is derived from an EMBL/GenBank/DDBJ whole genome shotgun (WGS) entry which is preliminary data.</text>
</comment>
<evidence type="ECO:0000313" key="14">
    <source>
        <dbReference type="EMBL" id="RED62914.1"/>
    </source>
</evidence>
<dbReference type="GO" id="GO:0000155">
    <property type="term" value="F:phosphorelay sensor kinase activity"/>
    <property type="evidence" value="ECO:0007669"/>
    <property type="project" value="InterPro"/>
</dbReference>
<keyword evidence="10 12" id="KW-0472">Membrane</keyword>
<dbReference type="OrthoDB" id="9813151at2"/>
<dbReference type="EC" id="2.7.13.3" evidence="3"/>
<dbReference type="InterPro" id="IPR050351">
    <property type="entry name" value="BphY/WalK/GraS-like"/>
</dbReference>
<protein>
    <recommendedName>
        <fullName evidence="3">histidine kinase</fullName>
        <ecNumber evidence="3">2.7.13.3</ecNumber>
    </recommendedName>
</protein>
<dbReference type="PANTHER" id="PTHR45453:SF1">
    <property type="entry name" value="PHOSPHATE REGULON SENSOR PROTEIN PHOR"/>
    <property type="match status" value="1"/>
</dbReference>
<evidence type="ECO:0000256" key="11">
    <source>
        <dbReference type="SAM" id="MobiDB-lite"/>
    </source>
</evidence>
<feature type="domain" description="Histidine kinase" evidence="13">
    <location>
        <begin position="214"/>
        <end position="428"/>
    </location>
</feature>
<keyword evidence="15" id="KW-1185">Reference proteome</keyword>
<dbReference type="InterPro" id="IPR036890">
    <property type="entry name" value="HATPase_C_sf"/>
</dbReference>
<dbReference type="Gene3D" id="1.10.287.130">
    <property type="match status" value="1"/>
</dbReference>
<sequence length="428" mass="47384">MFTRLRNRFLLMNMVIITVIMFVAFASIYVITYQNANRDINMELGRVTEFYRIASENPGRGGDKKGGPNGGGQPPMFGGGSKGLSSPPERSVSFALKTDVEGGLLSVDSRFEMEDEFYDTAARKAIADTSGEGRVTLDGTRWAYRAEADLSGGYMVVYMDVTAQQNILTNLIYTFAVVALVMLAVIFATSRYFANRSIAPVRDAFEKQKRFIADASHELKTPLAVIQTNADVLLANETDTIGEQIKWLHRIKSETERMKTLTNDLLYLTQMDDSRAETLHVPFNVSEAVESVVLAMEAVIFERSLKLDYEIEPDLTVTGSAEQLKQVVMILLDNAIKYNRPEGAIGLTLRRHHGHIALTVTNSGAGIPAEQLDKVFDRFYRTDASRSRKQGGYGLGLAIAKSIVEQHRGKIQARSALGETTSFIVQLG</sequence>
<dbReference type="PROSITE" id="PS50109">
    <property type="entry name" value="HIS_KIN"/>
    <property type="match status" value="1"/>
</dbReference>
<dbReference type="CDD" id="cd00075">
    <property type="entry name" value="HATPase"/>
    <property type="match status" value="1"/>
</dbReference>
<feature type="region of interest" description="Disordered" evidence="11">
    <location>
        <begin position="55"/>
        <end position="90"/>
    </location>
</feature>
<dbReference type="PANTHER" id="PTHR45453">
    <property type="entry name" value="PHOSPHATE REGULON SENSOR PROTEIN PHOR"/>
    <property type="match status" value="1"/>
</dbReference>
<keyword evidence="4" id="KW-0597">Phosphoprotein</keyword>
<dbReference type="SMART" id="SM00387">
    <property type="entry name" value="HATPase_c"/>
    <property type="match status" value="1"/>
</dbReference>
<dbReference type="InterPro" id="IPR003594">
    <property type="entry name" value="HATPase_dom"/>
</dbReference>
<keyword evidence="6" id="KW-0547">Nucleotide-binding</keyword>
<name>A0A3D9IMB1_9BACL</name>